<keyword evidence="3" id="KW-1185">Reference proteome</keyword>
<evidence type="ECO:0000313" key="2">
    <source>
        <dbReference type="EMBL" id="KAG7290832.1"/>
    </source>
</evidence>
<dbReference type="EMBL" id="JAHCVI010000001">
    <property type="protein sequence ID" value="KAG7290832.1"/>
    <property type="molecule type" value="Genomic_DNA"/>
</dbReference>
<reference evidence="2" key="1">
    <citation type="submission" date="2023-02" db="EMBL/GenBank/DDBJ databases">
        <authorList>
            <person name="Palmer J.M."/>
        </authorList>
    </citation>
    <scope>NUCLEOTIDE SEQUENCE</scope>
    <source>
        <strain evidence="2">FW57</strain>
    </source>
</reference>
<organism evidence="2 3">
    <name type="scientific">Staphylotrichum longicolle</name>
    <dbReference type="NCBI Taxonomy" id="669026"/>
    <lineage>
        <taxon>Eukaryota</taxon>
        <taxon>Fungi</taxon>
        <taxon>Dikarya</taxon>
        <taxon>Ascomycota</taxon>
        <taxon>Pezizomycotina</taxon>
        <taxon>Sordariomycetes</taxon>
        <taxon>Sordariomycetidae</taxon>
        <taxon>Sordariales</taxon>
        <taxon>Chaetomiaceae</taxon>
        <taxon>Staphylotrichum</taxon>
    </lineage>
</organism>
<gene>
    <name evidence="2" type="ORF">NEMBOFW57_000837</name>
</gene>
<proteinExistence type="predicted"/>
<sequence>MTATATGPTLGTLSGTPVLFFPVPTPWPSSAGCDRYIYRQLGEGSILAWDPVYTRGIGTGAESCLLPQQASWWLQDGSANPSTALGPTFVCPMAYSAVHSTVLDGNSAAETQYTYCCPPKFSLGAILPQNQRSVIQCTSTAGVGATISFLSVTFLTTTLTLVNDDGNPTRRFSTRSTNIPTSTVVKLSAATVYAPPREQQGRNGEQQRWAVPVKIHTTSVDE</sequence>
<comment type="caution">
    <text evidence="2">The sequence shown here is derived from an EMBL/GenBank/DDBJ whole genome shotgun (WGS) entry which is preliminary data.</text>
</comment>
<feature type="compositionally biased region" description="Low complexity" evidence="1">
    <location>
        <begin position="197"/>
        <end position="208"/>
    </location>
</feature>
<name>A0AAD4F0F3_9PEZI</name>
<accession>A0AAD4F0F3</accession>
<dbReference type="AlphaFoldDB" id="A0AAD4F0F3"/>
<dbReference type="Proteomes" id="UP001197093">
    <property type="component" value="Unassembled WGS sequence"/>
</dbReference>
<evidence type="ECO:0000313" key="3">
    <source>
        <dbReference type="Proteomes" id="UP001197093"/>
    </source>
</evidence>
<evidence type="ECO:0000256" key="1">
    <source>
        <dbReference type="SAM" id="MobiDB-lite"/>
    </source>
</evidence>
<feature type="region of interest" description="Disordered" evidence="1">
    <location>
        <begin position="196"/>
        <end position="222"/>
    </location>
</feature>
<protein>
    <submittedName>
        <fullName evidence="2">Uncharacterized protein</fullName>
    </submittedName>
</protein>